<feature type="compositionally biased region" description="Acidic residues" evidence="1">
    <location>
        <begin position="70"/>
        <end position="87"/>
    </location>
</feature>
<feature type="transmembrane region" description="Helical" evidence="2">
    <location>
        <begin position="12"/>
        <end position="33"/>
    </location>
</feature>
<name>A0ABP9Y5W8_9FUNG</name>
<reference evidence="3 4" key="1">
    <citation type="submission" date="2024-04" db="EMBL/GenBank/DDBJ databases">
        <title>genome sequences of Mucor flavus KT1a and Helicostylum pulchrum KT1b strains isolation_sourced from the surface of a dry-aged beef.</title>
        <authorList>
            <person name="Toyotome T."/>
            <person name="Hosono M."/>
            <person name="Torimaru M."/>
            <person name="Fukuda K."/>
            <person name="Mikami N."/>
        </authorList>
    </citation>
    <scope>NUCLEOTIDE SEQUENCE [LARGE SCALE GENOMIC DNA]</scope>
    <source>
        <strain evidence="3 4">KT1b</strain>
    </source>
</reference>
<organism evidence="3 4">
    <name type="scientific">Helicostylum pulchrum</name>
    <dbReference type="NCBI Taxonomy" id="562976"/>
    <lineage>
        <taxon>Eukaryota</taxon>
        <taxon>Fungi</taxon>
        <taxon>Fungi incertae sedis</taxon>
        <taxon>Mucoromycota</taxon>
        <taxon>Mucoromycotina</taxon>
        <taxon>Mucoromycetes</taxon>
        <taxon>Mucorales</taxon>
        <taxon>Mucorineae</taxon>
        <taxon>Mucoraceae</taxon>
        <taxon>Helicostylum</taxon>
    </lineage>
</organism>
<comment type="caution">
    <text evidence="3">The sequence shown here is derived from an EMBL/GenBank/DDBJ whole genome shotgun (WGS) entry which is preliminary data.</text>
</comment>
<evidence type="ECO:0000313" key="3">
    <source>
        <dbReference type="EMBL" id="GAA5802380.1"/>
    </source>
</evidence>
<keyword evidence="2" id="KW-0812">Transmembrane</keyword>
<accession>A0ABP9Y5W8</accession>
<proteinExistence type="predicted"/>
<protein>
    <submittedName>
        <fullName evidence="3">Uncharacterized protein</fullName>
    </submittedName>
</protein>
<evidence type="ECO:0000256" key="2">
    <source>
        <dbReference type="SAM" id="Phobius"/>
    </source>
</evidence>
<gene>
    <name evidence="3" type="ORF">HPULCUR_007844</name>
</gene>
<dbReference type="Proteomes" id="UP001476247">
    <property type="component" value="Unassembled WGS sequence"/>
</dbReference>
<keyword evidence="2" id="KW-1133">Transmembrane helix</keyword>
<keyword evidence="2" id="KW-0472">Membrane</keyword>
<evidence type="ECO:0000313" key="4">
    <source>
        <dbReference type="Proteomes" id="UP001476247"/>
    </source>
</evidence>
<dbReference type="EMBL" id="BAABUJ010000022">
    <property type="protein sequence ID" value="GAA5802380.1"/>
    <property type="molecule type" value="Genomic_DNA"/>
</dbReference>
<evidence type="ECO:0000256" key="1">
    <source>
        <dbReference type="SAM" id="MobiDB-lite"/>
    </source>
</evidence>
<keyword evidence="4" id="KW-1185">Reference proteome</keyword>
<sequence length="87" mass="10111">MLVYYMYHRRISTAIVFMILFTVIEVVFASIAWKVFGENLWGKLNELFAAEEIAASEVDATIERSSQYNTDEEVEEDDDDDAYLTEE</sequence>
<feature type="region of interest" description="Disordered" evidence="1">
    <location>
        <begin position="64"/>
        <end position="87"/>
    </location>
</feature>